<feature type="non-terminal residue" evidence="8">
    <location>
        <position position="1"/>
    </location>
</feature>
<dbReference type="InterPro" id="IPR000727">
    <property type="entry name" value="T_SNARE_dom"/>
</dbReference>
<accession>A0ABS2XLA0</accession>
<dbReference type="Gene3D" id="1.20.5.110">
    <property type="match status" value="2"/>
</dbReference>
<keyword evidence="9" id="KW-1185">Reference proteome</keyword>
<reference evidence="8" key="1">
    <citation type="journal article" date="2021" name="Cell">
        <title>Tracing the genetic footprints of vertebrate landing in non-teleost ray-finned fishes.</title>
        <authorList>
            <person name="Bi X."/>
            <person name="Wang K."/>
            <person name="Yang L."/>
            <person name="Pan H."/>
            <person name="Jiang H."/>
            <person name="Wei Q."/>
            <person name="Fang M."/>
            <person name="Yu H."/>
            <person name="Zhu C."/>
            <person name="Cai Y."/>
            <person name="He Y."/>
            <person name="Gan X."/>
            <person name="Zeng H."/>
            <person name="Yu D."/>
            <person name="Zhu Y."/>
            <person name="Jiang H."/>
            <person name="Qiu Q."/>
            <person name="Yang H."/>
            <person name="Zhang Y.E."/>
            <person name="Wang W."/>
            <person name="Zhu M."/>
            <person name="He S."/>
            <person name="Zhang G."/>
        </authorList>
    </citation>
    <scope>NUCLEOTIDE SEQUENCE</scope>
    <source>
        <strain evidence="8">Pddl_001</strain>
    </source>
</reference>
<evidence type="ECO:0000256" key="3">
    <source>
        <dbReference type="ARBA" id="ARBA00024354"/>
    </source>
</evidence>
<dbReference type="SUPFAM" id="SSF58038">
    <property type="entry name" value="SNARE fusion complex"/>
    <property type="match status" value="2"/>
</dbReference>
<evidence type="ECO:0000256" key="1">
    <source>
        <dbReference type="ARBA" id="ARBA00022737"/>
    </source>
</evidence>
<evidence type="ECO:0000256" key="2">
    <source>
        <dbReference type="ARBA" id="ARBA00023054"/>
    </source>
</evidence>
<comment type="caution">
    <text evidence="8">The sequence shown here is derived from an EMBL/GenBank/DDBJ whole genome shotgun (WGS) entry which is preliminary data.</text>
</comment>
<dbReference type="Gene3D" id="2.30.29.30">
    <property type="entry name" value="Pleckstrin-homology domain (PH domain)/Phosphotyrosine-binding domain (PTB)"/>
    <property type="match status" value="1"/>
</dbReference>
<proteinExistence type="inferred from homology"/>
<evidence type="ECO:0000256" key="4">
    <source>
        <dbReference type="ARBA" id="ARBA00024443"/>
    </source>
</evidence>
<feature type="coiled-coil region" evidence="6">
    <location>
        <begin position="372"/>
        <end position="399"/>
    </location>
</feature>
<evidence type="ECO:0000259" key="7">
    <source>
        <dbReference type="PROSITE" id="PS50192"/>
    </source>
</evidence>
<feature type="non-terminal residue" evidence="8">
    <location>
        <position position="425"/>
    </location>
</feature>
<dbReference type="PANTHER" id="PTHR19305">
    <property type="entry name" value="SYNAPTOSOMAL ASSOCIATED PROTEIN"/>
    <property type="match status" value="1"/>
</dbReference>
<dbReference type="CDD" id="cd15888">
    <property type="entry name" value="SNARE_SNAP47N"/>
    <property type="match status" value="1"/>
</dbReference>
<comment type="similarity">
    <text evidence="3">Belongs to the SVAP1 family.</text>
</comment>
<name>A0ABS2XLA0_POLSP</name>
<sequence length="425" mass="47747">MSKDISIHSWPCSYYVSNGKRWVCGTLSLTPKSIRFTSSKDGENLASFRLFRISEIKKESSSFIFSSLTITESNVKHWFSSLQPSRAVVFNVLEHFWREQLLGSGAAAAVGVEASESQTSKGKELIGLVSGSKKRLEDTGKVLHHQGEQFDNIMVGLNKIESDSYVADKLLSELESPPWWPFGKLPWRSQQEAKIQQVASACASASAKKGPGKEGVITKVPVIFSKGEDSNLKPGKLTVLVSALEISDSSSQHVHRYQREEVDDIRVHTPFELSIRQRFIGKPDIRYRLMSAKMPEVLSILEMQYEKKIEFMPDYSAFKSTREQSPSDLETSLWNTASGFIDCIRLSEAQPGEQQAQLQVQVLQPPVSDSEAQELKQMVMQLKSLALEAEAELERQDEALDIITSSVDHATTHIDKHTRRMRKLL</sequence>
<gene>
    <name evidence="8" type="primary">Snap47_0</name>
    <name evidence="8" type="ORF">GTO93_0010644</name>
</gene>
<dbReference type="EMBL" id="JAAWVQ010042853">
    <property type="protein sequence ID" value="MBN3274702.1"/>
    <property type="molecule type" value="Genomic_DNA"/>
</dbReference>
<feature type="domain" description="T-SNARE coiled-coil homology" evidence="7">
    <location>
        <begin position="368"/>
        <end position="424"/>
    </location>
</feature>
<keyword evidence="1" id="KW-0677">Repeat</keyword>
<organism evidence="8 9">
    <name type="scientific">Polyodon spathula</name>
    <name type="common">North American paddlefish</name>
    <name type="synonym">Squalus spathula</name>
    <dbReference type="NCBI Taxonomy" id="7913"/>
    <lineage>
        <taxon>Eukaryota</taxon>
        <taxon>Metazoa</taxon>
        <taxon>Chordata</taxon>
        <taxon>Craniata</taxon>
        <taxon>Vertebrata</taxon>
        <taxon>Euteleostomi</taxon>
        <taxon>Actinopterygii</taxon>
        <taxon>Chondrostei</taxon>
        <taxon>Acipenseriformes</taxon>
        <taxon>Polyodontidae</taxon>
        <taxon>Polyodon</taxon>
    </lineage>
</organism>
<keyword evidence="2 6" id="KW-0175">Coiled coil</keyword>
<evidence type="ECO:0000256" key="5">
    <source>
        <dbReference type="ARBA" id="ARBA00032027"/>
    </source>
</evidence>
<dbReference type="InterPro" id="IPR011993">
    <property type="entry name" value="PH-like_dom_sf"/>
</dbReference>
<evidence type="ECO:0000256" key="6">
    <source>
        <dbReference type="SAM" id="Coils"/>
    </source>
</evidence>
<evidence type="ECO:0000313" key="9">
    <source>
        <dbReference type="Proteomes" id="UP001166093"/>
    </source>
</evidence>
<protein>
    <recommendedName>
        <fullName evidence="4">Synaptosomal-associated protein 47</fullName>
    </recommendedName>
    <alternativeName>
        <fullName evidence="5">Synaptosomal-associated 47 kDa protein</fullName>
    </alternativeName>
</protein>
<dbReference type="PANTHER" id="PTHR19305:SF1">
    <property type="entry name" value="SYNAPTOSOMAL-ASSOCIATED PROTEIN 47"/>
    <property type="match status" value="1"/>
</dbReference>
<dbReference type="PROSITE" id="PS50192">
    <property type="entry name" value="T_SNARE"/>
    <property type="match status" value="1"/>
</dbReference>
<evidence type="ECO:0000313" key="8">
    <source>
        <dbReference type="EMBL" id="MBN3274702.1"/>
    </source>
</evidence>
<dbReference type="Proteomes" id="UP001166093">
    <property type="component" value="Unassembled WGS sequence"/>
</dbReference>